<name>A0A9J6NUS4_9CLOT</name>
<dbReference type="InterPro" id="IPR002934">
    <property type="entry name" value="Polymerase_NTP_transf_dom"/>
</dbReference>
<gene>
    <name evidence="4" type="ORF">KDK92_00650</name>
</gene>
<dbReference type="AlphaFoldDB" id="A0A9J6NUS4"/>
<feature type="domain" description="Polymerase nucleotidyl transferase" evidence="2">
    <location>
        <begin position="20"/>
        <end position="74"/>
    </location>
</feature>
<evidence type="ECO:0000256" key="1">
    <source>
        <dbReference type="ARBA" id="ARBA00022679"/>
    </source>
</evidence>
<feature type="domain" description="Adenylyltransferase AadA C-terminal" evidence="3">
    <location>
        <begin position="181"/>
        <end position="243"/>
    </location>
</feature>
<proteinExistence type="predicted"/>
<comment type="caution">
    <text evidence="4">The sequence shown here is derived from an EMBL/GenBank/DDBJ whole genome shotgun (WGS) entry which is preliminary data.</text>
</comment>
<evidence type="ECO:0000259" key="3">
    <source>
        <dbReference type="Pfam" id="PF13427"/>
    </source>
</evidence>
<dbReference type="Pfam" id="PF01909">
    <property type="entry name" value="NTP_transf_2"/>
    <property type="match status" value="1"/>
</dbReference>
<keyword evidence="1" id="KW-0808">Transferase</keyword>
<evidence type="ECO:0000313" key="4">
    <source>
        <dbReference type="EMBL" id="MCM1988231.1"/>
    </source>
</evidence>
<dbReference type="Gene3D" id="3.30.460.10">
    <property type="entry name" value="Beta Polymerase, domain 2"/>
    <property type="match status" value="1"/>
</dbReference>
<protein>
    <submittedName>
        <fullName evidence="4">DUF4111 domain-containing protein</fullName>
    </submittedName>
</protein>
<dbReference type="Proteomes" id="UP001056429">
    <property type="component" value="Unassembled WGS sequence"/>
</dbReference>
<evidence type="ECO:0000313" key="5">
    <source>
        <dbReference type="Proteomes" id="UP001056429"/>
    </source>
</evidence>
<dbReference type="CDD" id="cd05403">
    <property type="entry name" value="NT_KNTase_like"/>
    <property type="match status" value="1"/>
</dbReference>
<evidence type="ECO:0000259" key="2">
    <source>
        <dbReference type="Pfam" id="PF01909"/>
    </source>
</evidence>
<dbReference type="Pfam" id="PF13427">
    <property type="entry name" value="AadA_C"/>
    <property type="match status" value="1"/>
</dbReference>
<dbReference type="SUPFAM" id="SSF81301">
    <property type="entry name" value="Nucleotidyltransferase"/>
    <property type="match status" value="1"/>
</dbReference>
<accession>A0A9J6NUS4</accession>
<dbReference type="InterPro" id="IPR025184">
    <property type="entry name" value="AadA_C"/>
</dbReference>
<sequence length="260" mass="30719">MNKQLLKYKDVYTLIELLKREVKDILKDEFIGLYIHGSLALGDFDPKSSDIDFLVVTKDMVSQELFNSLRKMHNGILRKENKWAYKLEGSYVSKDLLHSKIPPTEPRPYVNGREFSLEHYGYEWVLERYTLREYGIIIEGPNPQSFMDSIASSELQQASLKILNQWWAPMLLNPNLLEEREYQVYAILTMCRILNMFKYGNVVSKKNAAEWAQNAFNNRWEVLIEKALRWKNDLPFDNLEETLEIIKFTRSYVNNNLYIS</sequence>
<dbReference type="RefSeq" id="WP_250857088.1">
    <property type="nucleotide sequence ID" value="NZ_JAGSOJ010000001.1"/>
</dbReference>
<reference evidence="4" key="2">
    <citation type="submission" date="2021-04" db="EMBL/GenBank/DDBJ databases">
        <authorList>
            <person name="Dong X."/>
        </authorList>
    </citation>
    <scope>NUCLEOTIDE SEQUENCE</scope>
    <source>
        <strain evidence="4">ZWT</strain>
    </source>
</reference>
<dbReference type="InterPro" id="IPR043519">
    <property type="entry name" value="NT_sf"/>
</dbReference>
<dbReference type="EMBL" id="JAGSOJ010000001">
    <property type="protein sequence ID" value="MCM1988231.1"/>
    <property type="molecule type" value="Genomic_DNA"/>
</dbReference>
<organism evidence="4 5">
    <name type="scientific">Oceanirhabdus seepicola</name>
    <dbReference type="NCBI Taxonomy" id="2828781"/>
    <lineage>
        <taxon>Bacteria</taxon>
        <taxon>Bacillati</taxon>
        <taxon>Bacillota</taxon>
        <taxon>Clostridia</taxon>
        <taxon>Eubacteriales</taxon>
        <taxon>Clostridiaceae</taxon>
        <taxon>Oceanirhabdus</taxon>
    </lineage>
</organism>
<keyword evidence="5" id="KW-1185">Reference proteome</keyword>
<dbReference type="GO" id="GO:0016779">
    <property type="term" value="F:nucleotidyltransferase activity"/>
    <property type="evidence" value="ECO:0007669"/>
    <property type="project" value="InterPro"/>
</dbReference>
<reference evidence="4" key="1">
    <citation type="journal article" date="2021" name="mSystems">
        <title>Bacteria and Archaea Synergistically Convert Glycine Betaine to Biogenic Methane in the Formosa Cold Seep of the South China Sea.</title>
        <authorList>
            <person name="Li L."/>
            <person name="Zhang W."/>
            <person name="Zhang S."/>
            <person name="Song L."/>
            <person name="Sun Q."/>
            <person name="Zhang H."/>
            <person name="Xiang H."/>
            <person name="Dong X."/>
        </authorList>
    </citation>
    <scope>NUCLEOTIDE SEQUENCE</scope>
    <source>
        <strain evidence="4">ZWT</strain>
    </source>
</reference>